<name>A0A084AWJ6_STACB</name>
<dbReference type="PANTHER" id="PTHR28523">
    <property type="entry name" value="CYTOCHROME C OXIDASE ASSEMBLY FACTOR 1"/>
    <property type="match status" value="1"/>
</dbReference>
<dbReference type="Pfam" id="PF08695">
    <property type="entry name" value="Coa1"/>
    <property type="match status" value="1"/>
</dbReference>
<dbReference type="InterPro" id="IPR042432">
    <property type="entry name" value="Coa1_fungi"/>
</dbReference>
<dbReference type="AlphaFoldDB" id="A0A084AWJ6"/>
<dbReference type="PANTHER" id="PTHR28523:SF1">
    <property type="entry name" value="CYTOCHROME C OXIDASE ASSEMBLY FACTOR 1"/>
    <property type="match status" value="1"/>
</dbReference>
<dbReference type="GO" id="GO:0033617">
    <property type="term" value="P:mitochondrial respiratory chain complex IV assembly"/>
    <property type="evidence" value="ECO:0007669"/>
    <property type="project" value="InterPro"/>
</dbReference>
<dbReference type="OrthoDB" id="2100652at2759"/>
<dbReference type="GO" id="GO:0005743">
    <property type="term" value="C:mitochondrial inner membrane"/>
    <property type="evidence" value="ECO:0007669"/>
    <property type="project" value="TreeGrafter"/>
</dbReference>
<protein>
    <submittedName>
        <fullName evidence="2">Uncharacterized protein</fullName>
    </submittedName>
</protein>
<evidence type="ECO:0000313" key="2">
    <source>
        <dbReference type="EMBL" id="KEY69675.1"/>
    </source>
</evidence>
<dbReference type="HOGENOM" id="CLU_092488_1_1_1"/>
<sequence length="208" mass="23466">MISRLLLRRRVTLPLGRRTLQRRWNSPAPRPGDGPLMSRRADRELPDVNQVRFFWRRTLPVFIGIVACCSVAILNYQSASSPVVSATLFALRTSPRARALLGDEIYFKSQMPWIGGEINQLAGRIDITFSVRGTRGPAVMHFVSNRATSRGVWETTEWSLRTEDGHVVDLLEGAPDPFRGLLNDDPALPQLEEDVDTRGFRQQGSLNR</sequence>
<dbReference type="EMBL" id="KL648516">
    <property type="protein sequence ID" value="KEY69675.1"/>
    <property type="molecule type" value="Genomic_DNA"/>
</dbReference>
<evidence type="ECO:0000256" key="1">
    <source>
        <dbReference type="SAM" id="MobiDB-lite"/>
    </source>
</evidence>
<gene>
    <name evidence="2" type="ORF">S7711_03160</name>
</gene>
<evidence type="ECO:0000313" key="3">
    <source>
        <dbReference type="Proteomes" id="UP000028045"/>
    </source>
</evidence>
<proteinExistence type="predicted"/>
<keyword evidence="3" id="KW-1185">Reference proteome</keyword>
<reference evidence="2 3" key="1">
    <citation type="journal article" date="2014" name="BMC Genomics">
        <title>Comparative genome sequencing reveals chemotype-specific gene clusters in the toxigenic black mold Stachybotrys.</title>
        <authorList>
            <person name="Semeiks J."/>
            <person name="Borek D."/>
            <person name="Otwinowski Z."/>
            <person name="Grishin N.V."/>
        </authorList>
    </citation>
    <scope>NUCLEOTIDE SEQUENCE [LARGE SCALE GENOMIC DNA]</scope>
    <source>
        <strain evidence="3">CBS 109288 / IBT 7711</strain>
    </source>
</reference>
<organism evidence="2 3">
    <name type="scientific">Stachybotrys chartarum (strain CBS 109288 / IBT 7711)</name>
    <name type="common">Toxic black mold</name>
    <name type="synonym">Stilbospora chartarum</name>
    <dbReference type="NCBI Taxonomy" id="1280523"/>
    <lineage>
        <taxon>Eukaryota</taxon>
        <taxon>Fungi</taxon>
        <taxon>Dikarya</taxon>
        <taxon>Ascomycota</taxon>
        <taxon>Pezizomycotina</taxon>
        <taxon>Sordariomycetes</taxon>
        <taxon>Hypocreomycetidae</taxon>
        <taxon>Hypocreales</taxon>
        <taxon>Stachybotryaceae</taxon>
        <taxon>Stachybotrys</taxon>
    </lineage>
</organism>
<dbReference type="InterPro" id="IPR014807">
    <property type="entry name" value="Coa1"/>
</dbReference>
<accession>A0A084AWJ6</accession>
<dbReference type="Proteomes" id="UP000028045">
    <property type="component" value="Unassembled WGS sequence"/>
</dbReference>
<feature type="region of interest" description="Disordered" evidence="1">
    <location>
        <begin position="22"/>
        <end position="41"/>
    </location>
</feature>